<dbReference type="RefSeq" id="WP_166410385.1">
    <property type="nucleotide sequence ID" value="NZ_CP049869.1"/>
</dbReference>
<dbReference type="EMBL" id="CP049869">
    <property type="protein sequence ID" value="QIK77990.1"/>
    <property type="molecule type" value="Genomic_DNA"/>
</dbReference>
<dbReference type="Proteomes" id="UP000503222">
    <property type="component" value="Chromosome"/>
</dbReference>
<organism evidence="1 2">
    <name type="scientific">Sphingomonas piscis</name>
    <dbReference type="NCBI Taxonomy" id="2714943"/>
    <lineage>
        <taxon>Bacteria</taxon>
        <taxon>Pseudomonadati</taxon>
        <taxon>Pseudomonadota</taxon>
        <taxon>Alphaproteobacteria</taxon>
        <taxon>Sphingomonadales</taxon>
        <taxon>Sphingomonadaceae</taxon>
        <taxon>Sphingomonas</taxon>
    </lineage>
</organism>
<sequence length="85" mass="9201">MIQLIYLQPGERMPHLSDDEPWLTVEASADGRFLGSGYGFKPSGEGVLYVSLPESDVSIEAALAAATEWAGEQGVPHIWVRTSPD</sequence>
<evidence type="ECO:0000313" key="2">
    <source>
        <dbReference type="Proteomes" id="UP000503222"/>
    </source>
</evidence>
<reference evidence="1 2" key="1">
    <citation type="submission" date="2020-03" db="EMBL/GenBank/DDBJ databases">
        <title>Sphingomonas sp. nov., isolated from fish.</title>
        <authorList>
            <person name="Hyun D.-W."/>
            <person name="Bae J.-W."/>
        </authorList>
    </citation>
    <scope>NUCLEOTIDE SEQUENCE [LARGE SCALE GENOMIC DNA]</scope>
    <source>
        <strain evidence="1 2">HDW15B</strain>
    </source>
</reference>
<dbReference type="AlphaFoldDB" id="A0A6G7YML6"/>
<dbReference type="KEGG" id="spii:G7077_02755"/>
<gene>
    <name evidence="1" type="ORF">G7077_02755</name>
</gene>
<accession>A0A6G7YML6</accession>
<evidence type="ECO:0000313" key="1">
    <source>
        <dbReference type="EMBL" id="QIK77990.1"/>
    </source>
</evidence>
<name>A0A6G7YML6_9SPHN</name>
<protein>
    <submittedName>
        <fullName evidence="1">Uncharacterized protein</fullName>
    </submittedName>
</protein>
<proteinExistence type="predicted"/>
<keyword evidence="2" id="KW-1185">Reference proteome</keyword>